<evidence type="ECO:0000256" key="1">
    <source>
        <dbReference type="SAM" id="SignalP"/>
    </source>
</evidence>
<protein>
    <submittedName>
        <fullName evidence="3">DUF4136 domain-containing protein</fullName>
    </submittedName>
</protein>
<dbReference type="Gene3D" id="3.30.160.670">
    <property type="match status" value="1"/>
</dbReference>
<evidence type="ECO:0000313" key="4">
    <source>
        <dbReference type="Proteomes" id="UP000474778"/>
    </source>
</evidence>
<feature type="signal peptide" evidence="1">
    <location>
        <begin position="1"/>
        <end position="22"/>
    </location>
</feature>
<dbReference type="AlphaFoldDB" id="A0A6L7HVB7"/>
<gene>
    <name evidence="3" type="ORF">GNT65_05530</name>
</gene>
<dbReference type="EMBL" id="WRPA01000003">
    <property type="protein sequence ID" value="MXR68135.1"/>
    <property type="molecule type" value="Genomic_DNA"/>
</dbReference>
<dbReference type="InterPro" id="IPR025411">
    <property type="entry name" value="DUF4136"/>
</dbReference>
<reference evidence="3 4" key="1">
    <citation type="submission" date="2019-12" db="EMBL/GenBank/DDBJ databases">
        <title>Shewanella insulae sp. nov., isolated from a tidal flat.</title>
        <authorList>
            <person name="Yoon J.-H."/>
        </authorList>
    </citation>
    <scope>NUCLEOTIDE SEQUENCE [LARGE SCALE GENOMIC DNA]</scope>
    <source>
        <strain evidence="3 4">JBTF-M18</strain>
    </source>
</reference>
<keyword evidence="1" id="KW-0732">Signal</keyword>
<feature type="domain" description="DUF4136" evidence="2">
    <location>
        <begin position="22"/>
        <end position="182"/>
    </location>
</feature>
<dbReference type="Pfam" id="PF13590">
    <property type="entry name" value="DUF4136"/>
    <property type="match status" value="1"/>
</dbReference>
<dbReference type="PROSITE" id="PS51257">
    <property type="entry name" value="PROKAR_LIPOPROTEIN"/>
    <property type="match status" value="1"/>
</dbReference>
<dbReference type="RefSeq" id="WP_160794190.1">
    <property type="nucleotide sequence ID" value="NZ_CANMWR010000001.1"/>
</dbReference>
<evidence type="ECO:0000259" key="2">
    <source>
        <dbReference type="Pfam" id="PF13590"/>
    </source>
</evidence>
<organism evidence="3 4">
    <name type="scientific">Shewanella insulae</name>
    <dbReference type="NCBI Taxonomy" id="2681496"/>
    <lineage>
        <taxon>Bacteria</taxon>
        <taxon>Pseudomonadati</taxon>
        <taxon>Pseudomonadota</taxon>
        <taxon>Gammaproteobacteria</taxon>
        <taxon>Alteromonadales</taxon>
        <taxon>Shewanellaceae</taxon>
        <taxon>Shewanella</taxon>
    </lineage>
</organism>
<name>A0A6L7HVB7_9GAMM</name>
<dbReference type="Proteomes" id="UP000474778">
    <property type="component" value="Unassembled WGS sequence"/>
</dbReference>
<sequence>MKKVIILAAALALSACSTLKTSSDYDPKVNFDDVKSYAWVVKKTEDTTYNLDGLMDQRVREAVDRELQMKGISKVEADSADVLVNYFTKVDKKINVDTFNTNFGYDPYYYGPGWGWGGSVHTQTTVREYEVGTLVLDMINKETGKLIWRGSVADTIREKSTPEERVEVVNKAVAAMMLNYPPQKEAK</sequence>
<feature type="chain" id="PRO_5027038170" evidence="1">
    <location>
        <begin position="23"/>
        <end position="187"/>
    </location>
</feature>
<keyword evidence="4" id="KW-1185">Reference proteome</keyword>
<comment type="caution">
    <text evidence="3">The sequence shown here is derived from an EMBL/GenBank/DDBJ whole genome shotgun (WGS) entry which is preliminary data.</text>
</comment>
<evidence type="ECO:0000313" key="3">
    <source>
        <dbReference type="EMBL" id="MXR68135.1"/>
    </source>
</evidence>
<proteinExistence type="predicted"/>
<accession>A0A6L7HVB7</accession>